<dbReference type="EMBL" id="BSCH01000011">
    <property type="protein sequence ID" value="GLG90546.1"/>
    <property type="molecule type" value="Genomic_DNA"/>
</dbReference>
<gene>
    <name evidence="1" type="ORF">Selli2_19730</name>
</gene>
<dbReference type="Proteomes" id="UP001145094">
    <property type="component" value="Unassembled WGS sequence"/>
</dbReference>
<dbReference type="RefSeq" id="WP_281845371.1">
    <property type="nucleotide sequence ID" value="NZ_BSCH01000011.1"/>
</dbReference>
<dbReference type="AlphaFoldDB" id="A0A9W6FG34"/>
<evidence type="ECO:0000313" key="2">
    <source>
        <dbReference type="Proteomes" id="UP001145094"/>
    </source>
</evidence>
<reference evidence="1" key="1">
    <citation type="submission" date="2022-11" db="EMBL/GenBank/DDBJ databases">
        <title>Draft genome sequence of Sellimonas catena strain 18CBH55.</title>
        <authorList>
            <person name="Atsushi H."/>
            <person name="Moriya O."/>
            <person name="Mitsuo S."/>
        </authorList>
    </citation>
    <scope>NUCLEOTIDE SEQUENCE</scope>
    <source>
        <strain evidence="1">18CBH55</strain>
    </source>
</reference>
<evidence type="ECO:0000313" key="1">
    <source>
        <dbReference type="EMBL" id="GLG90546.1"/>
    </source>
</evidence>
<accession>A0A9W6FG34</accession>
<reference evidence="1" key="2">
    <citation type="submission" date="2022-11" db="EMBL/GenBank/DDBJ databases">
        <title>Draft genome sequence of Sellimonas catena strain 18CBH55.</title>
        <authorList>
            <person name="Hisatomi A."/>
            <person name="Ohkuma M."/>
            <person name="Sakamoto M."/>
        </authorList>
    </citation>
    <scope>NUCLEOTIDE SEQUENCE</scope>
    <source>
        <strain evidence="1">18CBH55</strain>
    </source>
</reference>
<name>A0A9W6FG34_9FIRM</name>
<proteinExistence type="predicted"/>
<sequence>MNELLYQKNQAVAALNRVEGFEPLEFARTIKQEDQEDQLYLDVKYRKLWFRLAYPLGRIASTIVRFNENMALAEARIYLNHEDAPENYIANAFSMKFRSEDPKFGDKFLEMAETAAVGRALSDAGFGVQFADVGESNDPAQVDAGIPAPPQYPEATVGTPSYGGQPVYAGQLDYSSQNGYAGNTPAGNMPYPGRPEETNPSQSMMNQFYRQAQVQGNMMGASVQQMKPTVAAPDIPLDKNLPVEELVNRMTYEQAKAVVIGGKGKFGGKSMGQVAVESPSSLDYFANSYRGHNNLIPAAARVLLNQALPLAG</sequence>
<comment type="caution">
    <text evidence="1">The sequence shown here is derived from an EMBL/GenBank/DDBJ whole genome shotgun (WGS) entry which is preliminary data.</text>
</comment>
<protein>
    <submittedName>
        <fullName evidence="1">Uncharacterized protein</fullName>
    </submittedName>
</protein>
<organism evidence="1 2">
    <name type="scientific">Sellimonas catena</name>
    <dbReference type="NCBI Taxonomy" id="2994035"/>
    <lineage>
        <taxon>Bacteria</taxon>
        <taxon>Bacillati</taxon>
        <taxon>Bacillota</taxon>
        <taxon>Clostridia</taxon>
        <taxon>Lachnospirales</taxon>
        <taxon>Lachnospiraceae</taxon>
        <taxon>Sellimonas</taxon>
    </lineage>
</organism>
<reference evidence="1" key="3">
    <citation type="journal article" date="2023" name="Int. J. Syst. Evol. Microbiol.">
        <title>Sellimonas catena sp. nov., isolated from human faeces.</title>
        <authorList>
            <person name="Hisatomi A."/>
            <person name="Ohkuma M."/>
            <person name="Sakamoto M."/>
        </authorList>
    </citation>
    <scope>NUCLEOTIDE SEQUENCE</scope>
    <source>
        <strain evidence="1">18CBH55</strain>
    </source>
</reference>